<accession>D5EQZ5</accession>
<organism evidence="3 4">
    <name type="scientific">Coraliomargarita akajimensis (strain DSM 45221 / IAM 15411 / JCM 23193 / KCTC 12865 / 04OKA010-24)</name>
    <dbReference type="NCBI Taxonomy" id="583355"/>
    <lineage>
        <taxon>Bacteria</taxon>
        <taxon>Pseudomonadati</taxon>
        <taxon>Verrucomicrobiota</taxon>
        <taxon>Opitutia</taxon>
        <taxon>Puniceicoccales</taxon>
        <taxon>Coraliomargaritaceae</taxon>
        <taxon>Coraliomargarita</taxon>
    </lineage>
</organism>
<keyword evidence="3" id="KW-0378">Hydrolase</keyword>
<dbReference type="STRING" id="583355.Caka_0966"/>
<protein>
    <submittedName>
        <fullName evidence="3">Fumarylacetoacetate (FAA) hydrolase</fullName>
    </submittedName>
</protein>
<sequence>MNKKLTLLAAFTACLLGGCASHKQQHTDWAESMLQSTESTQPIAPLTAERDISVEEAYKIQQVYNAKMTDRYGKVTGYKVAYASKASQEKWNIDAPTFGAFFEAQQVENGGTVRAEDFITFHNESELTVVIAKDIRSPLESVETLMPYLQSVHVGLDVPDNRFDGSRGAIGVADIIAISCATHTYVIGEGVDPETVDFENIELTLERNGEVIYSGSSSNVMGDPREAVLILANHLLEQGTYLKQGDLVLTGSVAAAYSPKTPATKRGTYVGKATGLPPVELIVK</sequence>
<dbReference type="EMBL" id="CP001998">
    <property type="protein sequence ID" value="ADE53988.1"/>
    <property type="molecule type" value="Genomic_DNA"/>
</dbReference>
<dbReference type="InterPro" id="IPR036663">
    <property type="entry name" value="Fumarylacetoacetase_C_sf"/>
</dbReference>
<dbReference type="KEGG" id="caa:Caka_0966"/>
<keyword evidence="1" id="KW-0456">Lyase</keyword>
<dbReference type="InterPro" id="IPR050772">
    <property type="entry name" value="Hydratase-Decarb/MhpD_sf"/>
</dbReference>
<dbReference type="GO" id="GO:0008684">
    <property type="term" value="F:2-oxopent-4-enoate hydratase activity"/>
    <property type="evidence" value="ECO:0007669"/>
    <property type="project" value="TreeGrafter"/>
</dbReference>
<evidence type="ECO:0000313" key="4">
    <source>
        <dbReference type="Proteomes" id="UP000000925"/>
    </source>
</evidence>
<reference evidence="3 4" key="1">
    <citation type="journal article" date="2010" name="Stand. Genomic Sci.">
        <title>Complete genome sequence of Coraliomargarita akajimensis type strain (04OKA010-24).</title>
        <authorList>
            <person name="Mavromatis K."/>
            <person name="Abt B."/>
            <person name="Brambilla E."/>
            <person name="Lapidus A."/>
            <person name="Copeland A."/>
            <person name="Deshpande S."/>
            <person name="Nolan M."/>
            <person name="Lucas S."/>
            <person name="Tice H."/>
            <person name="Cheng J.F."/>
            <person name="Han C."/>
            <person name="Detter J.C."/>
            <person name="Woyke T."/>
            <person name="Goodwin L."/>
            <person name="Pitluck S."/>
            <person name="Held B."/>
            <person name="Brettin T."/>
            <person name="Tapia R."/>
            <person name="Ivanova N."/>
            <person name="Mikhailova N."/>
            <person name="Pati A."/>
            <person name="Liolios K."/>
            <person name="Chen A."/>
            <person name="Palaniappan K."/>
            <person name="Land M."/>
            <person name="Hauser L."/>
            <person name="Chang Y.J."/>
            <person name="Jeffries C.D."/>
            <person name="Rohde M."/>
            <person name="Goker M."/>
            <person name="Bristow J."/>
            <person name="Eisen J.A."/>
            <person name="Markowitz V."/>
            <person name="Hugenholtz P."/>
            <person name="Klenk H.P."/>
            <person name="Kyrpides N.C."/>
        </authorList>
    </citation>
    <scope>NUCLEOTIDE SEQUENCE [LARGE SCALE GENOMIC DNA]</scope>
    <source>
        <strain evidence="4">DSM 45221 / IAM 15411 / JCM 23193 / KCTC 12865</strain>
    </source>
</reference>
<dbReference type="eggNOG" id="COG3971">
    <property type="taxonomic scope" value="Bacteria"/>
</dbReference>
<dbReference type="Pfam" id="PF01557">
    <property type="entry name" value="FAA_hydrolase"/>
    <property type="match status" value="1"/>
</dbReference>
<dbReference type="GO" id="GO:0005737">
    <property type="term" value="C:cytoplasm"/>
    <property type="evidence" value="ECO:0007669"/>
    <property type="project" value="TreeGrafter"/>
</dbReference>
<keyword evidence="4" id="KW-1185">Reference proteome</keyword>
<dbReference type="PANTHER" id="PTHR30143:SF0">
    <property type="entry name" value="2-KETO-4-PENTENOATE HYDRATASE"/>
    <property type="match status" value="1"/>
</dbReference>
<dbReference type="Proteomes" id="UP000000925">
    <property type="component" value="Chromosome"/>
</dbReference>
<dbReference type="PROSITE" id="PS51257">
    <property type="entry name" value="PROKAR_LIPOPROTEIN"/>
    <property type="match status" value="1"/>
</dbReference>
<dbReference type="Gene3D" id="3.90.850.10">
    <property type="entry name" value="Fumarylacetoacetase-like, C-terminal domain"/>
    <property type="match status" value="1"/>
</dbReference>
<gene>
    <name evidence="3" type="ordered locus">Caka_0966</name>
</gene>
<evidence type="ECO:0000256" key="1">
    <source>
        <dbReference type="ARBA" id="ARBA00023239"/>
    </source>
</evidence>
<dbReference type="PANTHER" id="PTHR30143">
    <property type="entry name" value="ACID HYDRATASE"/>
    <property type="match status" value="1"/>
</dbReference>
<evidence type="ECO:0000313" key="3">
    <source>
        <dbReference type="EMBL" id="ADE53988.1"/>
    </source>
</evidence>
<dbReference type="SUPFAM" id="SSF56529">
    <property type="entry name" value="FAH"/>
    <property type="match status" value="1"/>
</dbReference>
<proteinExistence type="predicted"/>
<dbReference type="GO" id="GO:0016787">
    <property type="term" value="F:hydrolase activity"/>
    <property type="evidence" value="ECO:0007669"/>
    <property type="project" value="UniProtKB-KW"/>
</dbReference>
<dbReference type="RefSeq" id="WP_013042712.1">
    <property type="nucleotide sequence ID" value="NC_014008.1"/>
</dbReference>
<dbReference type="HOGENOM" id="CLU_060136_4_0_0"/>
<name>D5EQZ5_CORAD</name>
<evidence type="ECO:0000259" key="2">
    <source>
        <dbReference type="Pfam" id="PF01557"/>
    </source>
</evidence>
<dbReference type="InterPro" id="IPR011234">
    <property type="entry name" value="Fumarylacetoacetase-like_C"/>
</dbReference>
<dbReference type="AlphaFoldDB" id="D5EQZ5"/>
<dbReference type="OrthoDB" id="9792137at2"/>
<feature type="domain" description="Fumarylacetoacetase-like C-terminal" evidence="2">
    <location>
        <begin position="83"/>
        <end position="265"/>
    </location>
</feature>